<organism evidence="3 4">
    <name type="scientific">Stenotrophobium rhamnosiphilum</name>
    <dbReference type="NCBI Taxonomy" id="2029166"/>
    <lineage>
        <taxon>Bacteria</taxon>
        <taxon>Pseudomonadati</taxon>
        <taxon>Pseudomonadota</taxon>
        <taxon>Gammaproteobacteria</taxon>
        <taxon>Nevskiales</taxon>
        <taxon>Nevskiaceae</taxon>
        <taxon>Stenotrophobium</taxon>
    </lineage>
</organism>
<evidence type="ECO:0000259" key="2">
    <source>
        <dbReference type="SMART" id="SM00014"/>
    </source>
</evidence>
<accession>A0A2T5MCK0</accession>
<protein>
    <submittedName>
        <fullName evidence="3">Phosphatase</fullName>
    </submittedName>
</protein>
<feature type="chain" id="PRO_5015636933" evidence="1">
    <location>
        <begin position="24"/>
        <end position="180"/>
    </location>
</feature>
<keyword evidence="1" id="KW-0732">Signal</keyword>
<dbReference type="RefSeq" id="WP_107941236.1">
    <property type="nucleotide sequence ID" value="NZ_QANS01000006.1"/>
</dbReference>
<dbReference type="AlphaFoldDB" id="A0A2T5MCK0"/>
<keyword evidence="4" id="KW-1185">Reference proteome</keyword>
<dbReference type="SUPFAM" id="SSF48317">
    <property type="entry name" value="Acid phosphatase/Vanadium-dependent haloperoxidase"/>
    <property type="match status" value="1"/>
</dbReference>
<evidence type="ECO:0000313" key="3">
    <source>
        <dbReference type="EMBL" id="PTU30293.1"/>
    </source>
</evidence>
<sequence length="180" mass="19580">MRKTKFLAPLLLACGLFSNNASANSGSELSSDVITGVVPIGAFAYAYFTDDEEGQKQWLRNTLANQLIITSARVAFNPSLGKRPNGGKYGFPSGHVGFVTSGASFLQERYGWKLGVPAYMLSAYVAAQRVRDDHHHWRDVIASGVLSFGIAKLFVTPQGATYVAPAIGPDFIGMRWERSF</sequence>
<name>A0A2T5MCK0_9GAMM</name>
<reference evidence="3 4" key="1">
    <citation type="submission" date="2018-04" db="EMBL/GenBank/DDBJ databases">
        <title>Novel species isolated from glacier.</title>
        <authorList>
            <person name="Liu Q."/>
            <person name="Xin Y.-H."/>
        </authorList>
    </citation>
    <scope>NUCLEOTIDE SEQUENCE [LARGE SCALE GENOMIC DNA]</scope>
    <source>
        <strain evidence="3 4">GT1R17</strain>
    </source>
</reference>
<evidence type="ECO:0000256" key="1">
    <source>
        <dbReference type="SAM" id="SignalP"/>
    </source>
</evidence>
<dbReference type="OrthoDB" id="9773582at2"/>
<dbReference type="Pfam" id="PF01569">
    <property type="entry name" value="PAP2"/>
    <property type="match status" value="1"/>
</dbReference>
<comment type="caution">
    <text evidence="3">The sequence shown here is derived from an EMBL/GenBank/DDBJ whole genome shotgun (WGS) entry which is preliminary data.</text>
</comment>
<dbReference type="Proteomes" id="UP000244248">
    <property type="component" value="Unassembled WGS sequence"/>
</dbReference>
<gene>
    <name evidence="3" type="ORF">CJD38_15215</name>
</gene>
<feature type="signal peptide" evidence="1">
    <location>
        <begin position="1"/>
        <end position="23"/>
    </location>
</feature>
<dbReference type="InterPro" id="IPR000326">
    <property type="entry name" value="PAP2/HPO"/>
</dbReference>
<dbReference type="SMART" id="SM00014">
    <property type="entry name" value="acidPPc"/>
    <property type="match status" value="1"/>
</dbReference>
<proteinExistence type="predicted"/>
<feature type="domain" description="Phosphatidic acid phosphatase type 2/haloperoxidase" evidence="2">
    <location>
        <begin position="35"/>
        <end position="155"/>
    </location>
</feature>
<evidence type="ECO:0000313" key="4">
    <source>
        <dbReference type="Proteomes" id="UP000244248"/>
    </source>
</evidence>
<dbReference type="InterPro" id="IPR036938">
    <property type="entry name" value="PAP2/HPO_sf"/>
</dbReference>
<dbReference type="EMBL" id="QANS01000006">
    <property type="protein sequence ID" value="PTU30293.1"/>
    <property type="molecule type" value="Genomic_DNA"/>
</dbReference>
<dbReference type="Gene3D" id="1.20.144.10">
    <property type="entry name" value="Phosphatidic acid phosphatase type 2/haloperoxidase"/>
    <property type="match status" value="1"/>
</dbReference>